<dbReference type="STRING" id="77586.A0A0D9XUL3"/>
<dbReference type="Gene3D" id="1.25.10.10">
    <property type="entry name" value="Leucine-rich Repeat Variant"/>
    <property type="match status" value="2"/>
</dbReference>
<dbReference type="eggNOG" id="KOG1293">
    <property type="taxonomic scope" value="Eukaryota"/>
</dbReference>
<organism evidence="8 9">
    <name type="scientific">Leersia perrieri</name>
    <dbReference type="NCBI Taxonomy" id="77586"/>
    <lineage>
        <taxon>Eukaryota</taxon>
        <taxon>Viridiplantae</taxon>
        <taxon>Streptophyta</taxon>
        <taxon>Embryophyta</taxon>
        <taxon>Tracheophyta</taxon>
        <taxon>Spermatophyta</taxon>
        <taxon>Magnoliopsida</taxon>
        <taxon>Liliopsida</taxon>
        <taxon>Poales</taxon>
        <taxon>Poaceae</taxon>
        <taxon>BOP clade</taxon>
        <taxon>Oryzoideae</taxon>
        <taxon>Oryzeae</taxon>
        <taxon>Oryzinae</taxon>
        <taxon>Leersia</taxon>
    </lineage>
</organism>
<dbReference type="EnsemblPlants" id="LPERR11G17380.1">
    <property type="protein sequence ID" value="LPERR11G17380.1"/>
    <property type="gene ID" value="LPERR11G17380"/>
</dbReference>
<dbReference type="InterPro" id="IPR038739">
    <property type="entry name" value="ARMC8/Vid28"/>
</dbReference>
<dbReference type="PROSITE" id="PS50176">
    <property type="entry name" value="ARM_REPEAT"/>
    <property type="match status" value="1"/>
</dbReference>
<evidence type="ECO:0000256" key="2">
    <source>
        <dbReference type="ARBA" id="ARBA00004496"/>
    </source>
</evidence>
<dbReference type="Pfam" id="PF00514">
    <property type="entry name" value="Arm"/>
    <property type="match status" value="3"/>
</dbReference>
<evidence type="ECO:0000313" key="8">
    <source>
        <dbReference type="EnsemblPlants" id="LPERR11G17380.1"/>
    </source>
</evidence>
<dbReference type="HOGENOM" id="CLU_002741_1_0_1"/>
<dbReference type="InterPro" id="IPR011989">
    <property type="entry name" value="ARM-like"/>
</dbReference>
<feature type="compositionally biased region" description="Gly residues" evidence="7">
    <location>
        <begin position="1"/>
        <end position="13"/>
    </location>
</feature>
<dbReference type="GO" id="GO:0043161">
    <property type="term" value="P:proteasome-mediated ubiquitin-dependent protein catabolic process"/>
    <property type="evidence" value="ECO:0007669"/>
    <property type="project" value="TreeGrafter"/>
</dbReference>
<protein>
    <submittedName>
        <fullName evidence="8">Uncharacterized protein</fullName>
    </submittedName>
</protein>
<dbReference type="Proteomes" id="UP000032180">
    <property type="component" value="Chromosome 11"/>
</dbReference>
<evidence type="ECO:0000256" key="7">
    <source>
        <dbReference type="SAM" id="MobiDB-lite"/>
    </source>
</evidence>
<dbReference type="Gramene" id="LPERR11G17380.1">
    <property type="protein sequence ID" value="LPERR11G17380.1"/>
    <property type="gene ID" value="LPERR11G17380"/>
</dbReference>
<comment type="subcellular location">
    <subcellularLocation>
        <location evidence="2">Cytoplasm</location>
    </subcellularLocation>
    <subcellularLocation>
        <location evidence="1">Nucleus</location>
    </subcellularLocation>
</comment>
<evidence type="ECO:0000256" key="5">
    <source>
        <dbReference type="ARBA" id="ARBA00023242"/>
    </source>
</evidence>
<dbReference type="SUPFAM" id="SSF48371">
    <property type="entry name" value="ARM repeat"/>
    <property type="match status" value="1"/>
</dbReference>
<dbReference type="PANTHER" id="PTHR15651">
    <property type="entry name" value="ARMADILLO REPEAT-CONTAINING PROTEIN 8"/>
    <property type="match status" value="1"/>
</dbReference>
<dbReference type="InterPro" id="IPR016024">
    <property type="entry name" value="ARM-type_fold"/>
</dbReference>
<keyword evidence="9" id="KW-1185">Reference proteome</keyword>
<evidence type="ECO:0000256" key="6">
    <source>
        <dbReference type="PROSITE-ProRule" id="PRU00259"/>
    </source>
</evidence>
<reference evidence="8 9" key="1">
    <citation type="submission" date="2012-08" db="EMBL/GenBank/DDBJ databases">
        <title>Oryza genome evolution.</title>
        <authorList>
            <person name="Wing R.A."/>
        </authorList>
    </citation>
    <scope>NUCLEOTIDE SEQUENCE</scope>
</reference>
<keyword evidence="4" id="KW-0677">Repeat</keyword>
<feature type="region of interest" description="Disordered" evidence="7">
    <location>
        <begin position="1"/>
        <end position="42"/>
    </location>
</feature>
<evidence type="ECO:0000256" key="3">
    <source>
        <dbReference type="ARBA" id="ARBA00022490"/>
    </source>
</evidence>
<keyword evidence="3" id="KW-0963">Cytoplasm</keyword>
<dbReference type="InterPro" id="IPR000225">
    <property type="entry name" value="Armadillo"/>
</dbReference>
<dbReference type="FunFam" id="1.25.10.10:FF:000416">
    <property type="entry name" value="Armadillo repeat-containing protein 8"/>
    <property type="match status" value="1"/>
</dbReference>
<dbReference type="GO" id="GO:0005737">
    <property type="term" value="C:cytoplasm"/>
    <property type="evidence" value="ECO:0007669"/>
    <property type="project" value="UniProtKB-SubCell"/>
</dbReference>
<evidence type="ECO:0000256" key="1">
    <source>
        <dbReference type="ARBA" id="ARBA00004123"/>
    </source>
</evidence>
<dbReference type="GO" id="GO:0005634">
    <property type="term" value="C:nucleus"/>
    <property type="evidence" value="ECO:0007669"/>
    <property type="project" value="UniProtKB-SubCell"/>
</dbReference>
<feature type="repeat" description="ARM" evidence="6">
    <location>
        <begin position="442"/>
        <end position="484"/>
    </location>
</feature>
<proteinExistence type="predicted"/>
<reference evidence="9" key="2">
    <citation type="submission" date="2013-12" db="EMBL/GenBank/DDBJ databases">
        <authorList>
            <person name="Yu Y."/>
            <person name="Lee S."/>
            <person name="de Baynast K."/>
            <person name="Wissotski M."/>
            <person name="Liu L."/>
            <person name="Talag J."/>
            <person name="Goicoechea J."/>
            <person name="Angelova A."/>
            <person name="Jetty R."/>
            <person name="Kudrna D."/>
            <person name="Golser W."/>
            <person name="Rivera L."/>
            <person name="Zhang J."/>
            <person name="Wing R."/>
        </authorList>
    </citation>
    <scope>NUCLEOTIDE SEQUENCE</scope>
</reference>
<feature type="compositionally biased region" description="Low complexity" evidence="7">
    <location>
        <begin position="20"/>
        <end position="39"/>
    </location>
</feature>
<dbReference type="GO" id="GO:0034657">
    <property type="term" value="C:GID complex"/>
    <property type="evidence" value="ECO:0007669"/>
    <property type="project" value="TreeGrafter"/>
</dbReference>
<dbReference type="AlphaFoldDB" id="A0A0D9XUL3"/>
<sequence>MPSTASGGGGGGAWPESESETAAAASPSPSPSASSPTASYCMGSRPEELTARLAVNAGAGGGGGGGGGGDGERERVRTLREIKNQIIGNRTKKLQYLRLGAVPAVLAAMAEPGASPAALVQAAAAAGSFACGVDDGVRAVLEAGAVAHLTRLLAHPDEKVVDASARALRMIYQSKLAPKFDVNNEKNMEFLLTLLNRENENVTELAANIISHSCNSSTEQLALCAAGVPQRLVNLFGGSMNLRDACLHSMTAIIRNNWEVASRFALMDHGKALCSIVALIHDRSPRTRLLACLCLIALSHASPCHFQDRQIKTKLILVLLELIEEPGHVGDDAPLALTTLIKDSVELQKQALSTNAVLKLSNHLLANSLESRRAVTILLALAELCSKLEESRYQLMSVQASTLIIDALKHTCADIRVAACSCLKNISRSSKVLSAGKLSCDTFIAPLVQLLYDSSTSVQVAALGAICNIAVNLTPRKSILLHSGAVSQLVHLSKSMDPTLRLKAVWALRNIMFLLNPKGKDFILKELTLSTLSSLICDSEHFVQEQTLALVHNLVDGYVDAVDYVIGDDCTILNAISRQLNNAPAPGVCIQGMFVLANVAAGGELNKEAVMNVLVPRRADHIKSSFVLNFLQSKDKQLRVATLWCILNLIYPKCEASSVRVVRLQNTGLISQVKGMINDPCLDCKVNTPRFPPVQLRVRMVLEHCLDNADDGFM</sequence>
<dbReference type="FunFam" id="1.25.10.10:FF:000803">
    <property type="entry name" value="Predicted protein"/>
    <property type="match status" value="1"/>
</dbReference>
<dbReference type="SMART" id="SM00185">
    <property type="entry name" value="ARM"/>
    <property type="match status" value="7"/>
</dbReference>
<evidence type="ECO:0000313" key="9">
    <source>
        <dbReference type="Proteomes" id="UP000032180"/>
    </source>
</evidence>
<keyword evidence="5" id="KW-0539">Nucleus</keyword>
<reference evidence="8" key="3">
    <citation type="submission" date="2015-04" db="UniProtKB">
        <authorList>
            <consortium name="EnsemblPlants"/>
        </authorList>
    </citation>
    <scope>IDENTIFICATION</scope>
</reference>
<evidence type="ECO:0000256" key="4">
    <source>
        <dbReference type="ARBA" id="ARBA00022737"/>
    </source>
</evidence>
<name>A0A0D9XUL3_9ORYZ</name>
<dbReference type="PANTHER" id="PTHR15651:SF7">
    <property type="entry name" value="ARMADILLO REPEAT-CONTAINING PROTEIN 8"/>
    <property type="match status" value="1"/>
</dbReference>
<accession>A0A0D9XUL3</accession>